<dbReference type="CDD" id="cd12411">
    <property type="entry name" value="RRM_ist3_like"/>
    <property type="match status" value="1"/>
</dbReference>
<dbReference type="InterPro" id="IPR045844">
    <property type="entry name" value="RRM_Ist3-like"/>
</dbReference>
<feature type="region of interest" description="Disordered" evidence="3">
    <location>
        <begin position="117"/>
        <end position="347"/>
    </location>
</feature>
<evidence type="ECO:0000256" key="1">
    <source>
        <dbReference type="ARBA" id="ARBA00022884"/>
    </source>
</evidence>
<dbReference type="SMART" id="SM00360">
    <property type="entry name" value="RRM"/>
    <property type="match status" value="1"/>
</dbReference>
<evidence type="ECO:0000256" key="3">
    <source>
        <dbReference type="SAM" id="MobiDB-lite"/>
    </source>
</evidence>
<dbReference type="OMA" id="RSEGQHD"/>
<dbReference type="GO" id="GO:0005686">
    <property type="term" value="C:U2 snRNP"/>
    <property type="evidence" value="ECO:0000318"/>
    <property type="project" value="GO_Central"/>
</dbReference>
<proteinExistence type="predicted"/>
<keyword evidence="6" id="KW-1185">Reference proteome</keyword>
<dbReference type="InterPro" id="IPR035979">
    <property type="entry name" value="RBD_domain_sf"/>
</dbReference>
<dbReference type="InterPro" id="IPR000504">
    <property type="entry name" value="RRM_dom"/>
</dbReference>
<organism evidence="5 6">
    <name type="scientific">Strongylocentrotus purpuratus</name>
    <name type="common">Purple sea urchin</name>
    <dbReference type="NCBI Taxonomy" id="7668"/>
    <lineage>
        <taxon>Eukaryota</taxon>
        <taxon>Metazoa</taxon>
        <taxon>Echinodermata</taxon>
        <taxon>Eleutherozoa</taxon>
        <taxon>Echinozoa</taxon>
        <taxon>Echinoidea</taxon>
        <taxon>Euechinoidea</taxon>
        <taxon>Echinacea</taxon>
        <taxon>Camarodonta</taxon>
        <taxon>Echinidea</taxon>
        <taxon>Strongylocentrotidae</taxon>
        <taxon>Strongylocentrotus</taxon>
    </lineage>
</organism>
<accession>A0A7M7NLK1</accession>
<dbReference type="SUPFAM" id="SSF54928">
    <property type="entry name" value="RNA-binding domain, RBD"/>
    <property type="match status" value="1"/>
</dbReference>
<dbReference type="KEGG" id="spu:115918545"/>
<dbReference type="InterPro" id="IPR051847">
    <property type="entry name" value="RNA_proc/Spliceosome_comp"/>
</dbReference>
<protein>
    <recommendedName>
        <fullName evidence="4">RRM domain-containing protein</fullName>
    </recommendedName>
</protein>
<keyword evidence="1 2" id="KW-0694">RNA-binding</keyword>
<name>A0A7M7NLK1_STRPU</name>
<dbReference type="GO" id="GO:0000398">
    <property type="term" value="P:mRNA splicing, via spliceosome"/>
    <property type="evidence" value="ECO:0000318"/>
    <property type="project" value="GO_Central"/>
</dbReference>
<dbReference type="PROSITE" id="PS50102">
    <property type="entry name" value="RRM"/>
    <property type="match status" value="1"/>
</dbReference>
<dbReference type="PANTHER" id="PTHR45880:SF1">
    <property type="entry name" value="RNA-BINDING MOTIF PROTEIN, X-LINKED 2"/>
    <property type="match status" value="1"/>
</dbReference>
<dbReference type="InterPro" id="IPR012677">
    <property type="entry name" value="Nucleotide-bd_a/b_plait_sf"/>
</dbReference>
<dbReference type="InParanoid" id="A0A7M7NLK1"/>
<dbReference type="Pfam" id="PF00076">
    <property type="entry name" value="RRM_1"/>
    <property type="match status" value="1"/>
</dbReference>
<feature type="domain" description="RRM" evidence="4">
    <location>
        <begin position="36"/>
        <end position="114"/>
    </location>
</feature>
<dbReference type="FunFam" id="3.30.70.330:FF:000962">
    <property type="entry name" value="RBMX2 ortholog"/>
    <property type="match status" value="1"/>
</dbReference>
<dbReference type="GO" id="GO:0003723">
    <property type="term" value="F:RNA binding"/>
    <property type="evidence" value="ECO:0007669"/>
    <property type="project" value="UniProtKB-UniRule"/>
</dbReference>
<feature type="compositionally biased region" description="Basic residues" evidence="3">
    <location>
        <begin position="160"/>
        <end position="176"/>
    </location>
</feature>
<dbReference type="PANTHER" id="PTHR45880">
    <property type="entry name" value="RNA-BINDING MOTIF PROTEIN, X-LINKED 2"/>
    <property type="match status" value="1"/>
</dbReference>
<reference evidence="5" key="2">
    <citation type="submission" date="2021-01" db="UniProtKB">
        <authorList>
            <consortium name="EnsemblMetazoa"/>
        </authorList>
    </citation>
    <scope>IDENTIFICATION</scope>
</reference>
<dbReference type="GeneID" id="115918545"/>
<evidence type="ECO:0000313" key="6">
    <source>
        <dbReference type="Proteomes" id="UP000007110"/>
    </source>
</evidence>
<evidence type="ECO:0000259" key="4">
    <source>
        <dbReference type="PROSITE" id="PS50102"/>
    </source>
</evidence>
<sequence>MNPLTNVKNINKLNELEAQYGVSSTASWHQQYKDSAYIFIGGMPFELTEGDVLCVFSQYGEIVNINLVRDKKTGKSKGYCFIAYEDQRSTILAVDNFNGIKLKGRTLRVDHVSEYRKPKDDEELDDATKKLREEGCAPKTPPTSDEEELVLPMKGNERPAKKKKSKKEKKEKKKKRAPDSDDSESTSDVKIKKEKDEDYRKKKEKTKRGDDRRIVDGSEHKGRGESMRRYDDNEARSSYHSTRYEDDETKVKRREGEQKDRNGRLDREREEKPRMDKRERERERRDLDGERESERRRDREERRNDRSGEREDKRDRRDRDRERQRDSRDRDGERERDRRDRDRDRYR</sequence>
<dbReference type="Proteomes" id="UP000007110">
    <property type="component" value="Unassembled WGS sequence"/>
</dbReference>
<dbReference type="Gene3D" id="3.30.70.330">
    <property type="match status" value="1"/>
</dbReference>
<dbReference type="OrthoDB" id="2573941at2759"/>
<dbReference type="AlphaFoldDB" id="A0A7M7NLK1"/>
<dbReference type="GO" id="GO:0071011">
    <property type="term" value="C:precatalytic spliceosome"/>
    <property type="evidence" value="ECO:0000318"/>
    <property type="project" value="GO_Central"/>
</dbReference>
<evidence type="ECO:0000313" key="5">
    <source>
        <dbReference type="EnsemblMetazoa" id="XP_030838310"/>
    </source>
</evidence>
<dbReference type="EnsemblMetazoa" id="XM_030982450">
    <property type="protein sequence ID" value="XP_030838310"/>
    <property type="gene ID" value="LOC115918545"/>
</dbReference>
<feature type="compositionally biased region" description="Basic and acidic residues" evidence="3">
    <location>
        <begin position="117"/>
        <end position="136"/>
    </location>
</feature>
<dbReference type="RefSeq" id="XP_030838310.1">
    <property type="nucleotide sequence ID" value="XM_030982450.1"/>
</dbReference>
<evidence type="ECO:0000256" key="2">
    <source>
        <dbReference type="PROSITE-ProRule" id="PRU00176"/>
    </source>
</evidence>
<reference evidence="6" key="1">
    <citation type="submission" date="2015-02" db="EMBL/GenBank/DDBJ databases">
        <title>Genome sequencing for Strongylocentrotus purpuratus.</title>
        <authorList>
            <person name="Murali S."/>
            <person name="Liu Y."/>
            <person name="Vee V."/>
            <person name="English A."/>
            <person name="Wang M."/>
            <person name="Skinner E."/>
            <person name="Han Y."/>
            <person name="Muzny D.M."/>
            <person name="Worley K.C."/>
            <person name="Gibbs R.A."/>
        </authorList>
    </citation>
    <scope>NUCLEOTIDE SEQUENCE</scope>
</reference>
<feature type="compositionally biased region" description="Basic and acidic residues" evidence="3">
    <location>
        <begin position="187"/>
        <end position="237"/>
    </location>
</feature>
<feature type="compositionally biased region" description="Basic and acidic residues" evidence="3">
    <location>
        <begin position="254"/>
        <end position="347"/>
    </location>
</feature>